<dbReference type="InterPro" id="IPR002372">
    <property type="entry name" value="PQQ_rpt_dom"/>
</dbReference>
<keyword evidence="1 3" id="KW-0853">WD repeat</keyword>
<comment type="caution">
    <text evidence="5">The sequence shown here is derived from an EMBL/GenBank/DDBJ whole genome shotgun (WGS) entry which is preliminary data.</text>
</comment>
<evidence type="ECO:0000256" key="1">
    <source>
        <dbReference type="ARBA" id="ARBA00022574"/>
    </source>
</evidence>
<protein>
    <submittedName>
        <fullName evidence="5">WD40 repeat protein</fullName>
    </submittedName>
</protein>
<evidence type="ECO:0000256" key="2">
    <source>
        <dbReference type="ARBA" id="ARBA00022737"/>
    </source>
</evidence>
<evidence type="ECO:0000259" key="4">
    <source>
        <dbReference type="Pfam" id="PF13360"/>
    </source>
</evidence>
<feature type="repeat" description="WD" evidence="3">
    <location>
        <begin position="262"/>
        <end position="295"/>
    </location>
</feature>
<feature type="domain" description="Pyrrolo-quinoline quinone repeat" evidence="4">
    <location>
        <begin position="38"/>
        <end position="131"/>
    </location>
</feature>
<dbReference type="Gene3D" id="2.130.10.10">
    <property type="entry name" value="YVTN repeat-like/Quinoprotein amine dehydrogenase"/>
    <property type="match status" value="3"/>
</dbReference>
<keyword evidence="2" id="KW-0677">Repeat</keyword>
<dbReference type="PROSITE" id="PS50294">
    <property type="entry name" value="WD_REPEATS_REGION"/>
    <property type="match status" value="1"/>
</dbReference>
<evidence type="ECO:0000313" key="5">
    <source>
        <dbReference type="EMBL" id="MCP1673143.1"/>
    </source>
</evidence>
<organism evidence="5 6">
    <name type="scientific">Natronocella acetinitrilica</name>
    <dbReference type="NCBI Taxonomy" id="414046"/>
    <lineage>
        <taxon>Bacteria</taxon>
        <taxon>Pseudomonadati</taxon>
        <taxon>Pseudomonadota</taxon>
        <taxon>Gammaproteobacteria</taxon>
        <taxon>Chromatiales</taxon>
        <taxon>Ectothiorhodospiraceae</taxon>
        <taxon>Natronocella</taxon>
    </lineage>
</organism>
<dbReference type="PANTHER" id="PTHR19848:SF8">
    <property type="entry name" value="F-BOX AND WD REPEAT DOMAIN CONTAINING 7"/>
    <property type="match status" value="1"/>
</dbReference>
<evidence type="ECO:0000256" key="3">
    <source>
        <dbReference type="PROSITE-ProRule" id="PRU00221"/>
    </source>
</evidence>
<gene>
    <name evidence="5" type="ORF">J2T57_000235</name>
</gene>
<dbReference type="PROSITE" id="PS50082">
    <property type="entry name" value="WD_REPEATS_2"/>
    <property type="match status" value="4"/>
</dbReference>
<proteinExistence type="predicted"/>
<dbReference type="PANTHER" id="PTHR19848">
    <property type="entry name" value="WD40 REPEAT PROTEIN"/>
    <property type="match status" value="1"/>
</dbReference>
<dbReference type="InterPro" id="IPR015943">
    <property type="entry name" value="WD40/YVTN_repeat-like_dom_sf"/>
</dbReference>
<dbReference type="InterPro" id="IPR001680">
    <property type="entry name" value="WD40_rpt"/>
</dbReference>
<accession>A0AAE3KB42</accession>
<dbReference type="RefSeq" id="WP_253472987.1">
    <property type="nucleotide sequence ID" value="NZ_JALJXV010000001.1"/>
</dbReference>
<dbReference type="SMART" id="SM00320">
    <property type="entry name" value="WD40"/>
    <property type="match status" value="6"/>
</dbReference>
<dbReference type="Proteomes" id="UP001205843">
    <property type="component" value="Unassembled WGS sequence"/>
</dbReference>
<dbReference type="InterPro" id="IPR036322">
    <property type="entry name" value="WD40_repeat_dom_sf"/>
</dbReference>
<dbReference type="Pfam" id="PF00400">
    <property type="entry name" value="WD40"/>
    <property type="match status" value="3"/>
</dbReference>
<feature type="repeat" description="WD" evidence="3">
    <location>
        <begin position="21"/>
        <end position="54"/>
    </location>
</feature>
<evidence type="ECO:0000313" key="6">
    <source>
        <dbReference type="Proteomes" id="UP001205843"/>
    </source>
</evidence>
<feature type="repeat" description="WD" evidence="3">
    <location>
        <begin position="55"/>
        <end position="87"/>
    </location>
</feature>
<dbReference type="SUPFAM" id="SSF50978">
    <property type="entry name" value="WD40 repeat-like"/>
    <property type="match status" value="1"/>
</dbReference>
<dbReference type="AlphaFoldDB" id="A0AAE3KB42"/>
<keyword evidence="6" id="KW-1185">Reference proteome</keyword>
<dbReference type="EMBL" id="JALJXV010000001">
    <property type="protein sequence ID" value="MCP1673143.1"/>
    <property type="molecule type" value="Genomic_DNA"/>
</dbReference>
<dbReference type="Pfam" id="PF13360">
    <property type="entry name" value="PQQ_2"/>
    <property type="match status" value="1"/>
</dbReference>
<name>A0AAE3KB42_9GAMM</name>
<feature type="repeat" description="WD" evidence="3">
    <location>
        <begin position="189"/>
        <end position="217"/>
    </location>
</feature>
<reference evidence="5" key="1">
    <citation type="submission" date="2022-03" db="EMBL/GenBank/DDBJ databases">
        <title>Genomic Encyclopedia of Type Strains, Phase III (KMG-III): the genomes of soil and plant-associated and newly described type strains.</title>
        <authorList>
            <person name="Whitman W."/>
        </authorList>
    </citation>
    <scope>NUCLEOTIDE SEQUENCE</scope>
    <source>
        <strain evidence="5">ANL 6-2</strain>
    </source>
</reference>
<sequence>MNDDVQRLQAPVLAVCDEFATALAWDPAGKRLAVGAADGSVAVYDTDTGELYWRQVKHFPGTACLGWSHDGTRLASGGHDGRVRLWDGADGSLLWEYRAGDWVAHVHWLADGAAVVAVAGRHVLRLDSADGACGARFEADSTRSDLRPDPCSDGLLSAGYGNIHLHDPATLESRHTFHWKGSMLCAAASPNGRWLVGGCQDKAVHIWDRNTGADLMMSGFSSKVGQLSWDASGDLLATGGGAEVIVWNCGGKGPEGKEPLVLSAHQSPIEALAFDHRGKRLASGGGDGLLLLVDVAGETIRAGLLDDSAVSTIAWSPDDATLAVAYASGRIRLCPLDPAEP</sequence>